<evidence type="ECO:0000256" key="2">
    <source>
        <dbReference type="ARBA" id="ARBA00022692"/>
    </source>
</evidence>
<keyword evidence="4 5" id="KW-0472">Membrane</keyword>
<dbReference type="STRING" id="299255.SAMN02745129_4747"/>
<dbReference type="GO" id="GO:0016020">
    <property type="term" value="C:membrane"/>
    <property type="evidence" value="ECO:0007669"/>
    <property type="project" value="UniProtKB-SubCell"/>
</dbReference>
<protein>
    <submittedName>
        <fullName evidence="6">Rhomboid family GlyGly-CTERM serine protease</fullName>
    </submittedName>
</protein>
<keyword evidence="6" id="KW-0378">Hydrolase</keyword>
<evidence type="ECO:0000256" key="5">
    <source>
        <dbReference type="SAM" id="Phobius"/>
    </source>
</evidence>
<feature type="transmembrane region" description="Helical" evidence="5">
    <location>
        <begin position="89"/>
        <end position="111"/>
    </location>
</feature>
<evidence type="ECO:0000256" key="1">
    <source>
        <dbReference type="ARBA" id="ARBA00004141"/>
    </source>
</evidence>
<dbReference type="InterPro" id="IPR035952">
    <property type="entry name" value="Rhomboid-like_sf"/>
</dbReference>
<dbReference type="GO" id="GO:0008233">
    <property type="term" value="F:peptidase activity"/>
    <property type="evidence" value="ECO:0007669"/>
    <property type="project" value="UniProtKB-KW"/>
</dbReference>
<dbReference type="Proteomes" id="UP000184268">
    <property type="component" value="Unassembled WGS sequence"/>
</dbReference>
<keyword evidence="6" id="KW-0645">Protease</keyword>
<feature type="transmembrane region" description="Helical" evidence="5">
    <location>
        <begin position="176"/>
        <end position="196"/>
    </location>
</feature>
<evidence type="ECO:0000313" key="7">
    <source>
        <dbReference type="Proteomes" id="UP000184268"/>
    </source>
</evidence>
<dbReference type="EMBL" id="FQXG01000009">
    <property type="protein sequence ID" value="SHI19806.1"/>
    <property type="molecule type" value="Genomic_DNA"/>
</dbReference>
<dbReference type="GO" id="GO:0006508">
    <property type="term" value="P:proteolysis"/>
    <property type="evidence" value="ECO:0007669"/>
    <property type="project" value="UniProtKB-KW"/>
</dbReference>
<organism evidence="6 7">
    <name type="scientific">Ferrimonas marina</name>
    <dbReference type="NCBI Taxonomy" id="299255"/>
    <lineage>
        <taxon>Bacteria</taxon>
        <taxon>Pseudomonadati</taxon>
        <taxon>Pseudomonadota</taxon>
        <taxon>Gammaproteobacteria</taxon>
        <taxon>Alteromonadales</taxon>
        <taxon>Ferrimonadaceae</taxon>
        <taxon>Ferrimonas</taxon>
    </lineage>
</organism>
<evidence type="ECO:0000256" key="4">
    <source>
        <dbReference type="ARBA" id="ARBA00023136"/>
    </source>
</evidence>
<comment type="subcellular location">
    <subcellularLocation>
        <location evidence="1">Membrane</location>
        <topology evidence="1">Multi-pass membrane protein</topology>
    </subcellularLocation>
</comment>
<dbReference type="SUPFAM" id="SSF144091">
    <property type="entry name" value="Rhomboid-like"/>
    <property type="match status" value="1"/>
</dbReference>
<dbReference type="AlphaFoldDB" id="A0A1M5Z6C9"/>
<evidence type="ECO:0000313" key="6">
    <source>
        <dbReference type="EMBL" id="SHI19806.1"/>
    </source>
</evidence>
<sequence>MTGASLTKPFGRPSADQWGLPALLAALSLLLWCLPQWHDALVWSREGLAQHQWWRLWSGHLLHTNGHHLLMNLGGLAVIFALHQPHYRFLPMLLLCLLMMPLISLGIELWVPAINRYVGLSALLHGLFTWGALQDIRQGWRSGYLLLLGVVLKVGYENTQGGTETIAALIDARVAVESHLMGVLSALLLFVGARLLRRVTGD</sequence>
<name>A0A1M5Z6C9_9GAMM</name>
<keyword evidence="3 5" id="KW-1133">Transmembrane helix</keyword>
<keyword evidence="7" id="KW-1185">Reference proteome</keyword>
<feature type="transmembrane region" description="Helical" evidence="5">
    <location>
        <begin position="57"/>
        <end position="82"/>
    </location>
</feature>
<proteinExistence type="predicted"/>
<accession>A0A1M5Z6C9</accession>
<keyword evidence="2 5" id="KW-0812">Transmembrane</keyword>
<evidence type="ECO:0000256" key="3">
    <source>
        <dbReference type="ARBA" id="ARBA00022989"/>
    </source>
</evidence>
<reference evidence="6 7" key="1">
    <citation type="submission" date="2016-11" db="EMBL/GenBank/DDBJ databases">
        <authorList>
            <person name="Jaros S."/>
            <person name="Januszkiewicz K."/>
            <person name="Wedrychowicz H."/>
        </authorList>
    </citation>
    <scope>NUCLEOTIDE SEQUENCE [LARGE SCALE GENOMIC DNA]</scope>
    <source>
        <strain evidence="6 7">DSM 16917</strain>
    </source>
</reference>
<dbReference type="Gene3D" id="1.20.1540.10">
    <property type="entry name" value="Rhomboid-like"/>
    <property type="match status" value="1"/>
</dbReference>
<dbReference type="NCBIfam" id="TIGR03902">
    <property type="entry name" value="rhom_GG_sort"/>
    <property type="match status" value="1"/>
</dbReference>
<gene>
    <name evidence="6" type="ORF">SAMN02745129_4747</name>
</gene>
<dbReference type="InterPro" id="IPR023826">
    <property type="entry name" value="Rhom-like_SP_proteobac"/>
</dbReference>